<reference evidence="9 10" key="1">
    <citation type="submission" date="2024-03" db="EMBL/GenBank/DDBJ databases">
        <title>High-quality draft genome sequence of Oceanobacter sp. wDCs-4.</title>
        <authorList>
            <person name="Dong C."/>
        </authorList>
    </citation>
    <scope>NUCLEOTIDE SEQUENCE [LARGE SCALE GENOMIC DNA]</scope>
    <source>
        <strain evidence="10">wDCs-4</strain>
    </source>
</reference>
<evidence type="ECO:0000256" key="4">
    <source>
        <dbReference type="ARBA" id="ARBA00022655"/>
    </source>
</evidence>
<comment type="subcellular location">
    <subcellularLocation>
        <location evidence="8">Cytoplasm</location>
    </subcellularLocation>
</comment>
<accession>A0ABW8NCZ5</accession>
<dbReference type="InterPro" id="IPR014729">
    <property type="entry name" value="Rossmann-like_a/b/a_fold"/>
</dbReference>
<evidence type="ECO:0000256" key="3">
    <source>
        <dbReference type="ARBA" id="ARBA00022598"/>
    </source>
</evidence>
<comment type="similarity">
    <text evidence="2 8">Belongs to the pantothenate synthetase family.</text>
</comment>
<evidence type="ECO:0000313" key="10">
    <source>
        <dbReference type="Proteomes" id="UP001620597"/>
    </source>
</evidence>
<dbReference type="Proteomes" id="UP001620597">
    <property type="component" value="Unassembled WGS sequence"/>
</dbReference>
<keyword evidence="4 8" id="KW-0566">Pantothenate biosynthesis</keyword>
<feature type="binding site" evidence="8">
    <location>
        <begin position="35"/>
        <end position="42"/>
    </location>
    <ligand>
        <name>ATP</name>
        <dbReference type="ChEBI" id="CHEBI:30616"/>
    </ligand>
</feature>
<dbReference type="PANTHER" id="PTHR21299:SF1">
    <property type="entry name" value="PANTOATE--BETA-ALANINE LIGASE"/>
    <property type="match status" value="1"/>
</dbReference>
<dbReference type="Gene3D" id="3.40.50.620">
    <property type="entry name" value="HUPs"/>
    <property type="match status" value="1"/>
</dbReference>
<feature type="binding site" evidence="8">
    <location>
        <position position="160"/>
    </location>
    <ligand>
        <name>(R)-pantoate</name>
        <dbReference type="ChEBI" id="CHEBI:15980"/>
    </ligand>
</feature>
<comment type="subunit">
    <text evidence="8">Homodimer.</text>
</comment>
<dbReference type="InterPro" id="IPR003721">
    <property type="entry name" value="Pantoate_ligase"/>
</dbReference>
<feature type="binding site" evidence="8">
    <location>
        <position position="66"/>
    </location>
    <ligand>
        <name>(R)-pantoate</name>
        <dbReference type="ChEBI" id="CHEBI:15980"/>
    </ligand>
</feature>
<keyword evidence="10" id="KW-1185">Reference proteome</keyword>
<dbReference type="RefSeq" id="WP_416204394.1">
    <property type="nucleotide sequence ID" value="NZ_JBBKTX010000001.1"/>
</dbReference>
<dbReference type="GO" id="GO:0004592">
    <property type="term" value="F:pantoate-beta-alanine ligase activity"/>
    <property type="evidence" value="ECO:0007669"/>
    <property type="project" value="UniProtKB-EC"/>
</dbReference>
<dbReference type="PANTHER" id="PTHR21299">
    <property type="entry name" value="CYTIDYLATE KINASE/PANTOATE-BETA-ALANINE LIGASE"/>
    <property type="match status" value="1"/>
</dbReference>
<dbReference type="InterPro" id="IPR042176">
    <property type="entry name" value="Pantoate_ligase_C"/>
</dbReference>
<feature type="binding site" evidence="8">
    <location>
        <position position="183"/>
    </location>
    <ligand>
        <name>ATP</name>
        <dbReference type="ChEBI" id="CHEBI:30616"/>
    </ligand>
</feature>
<keyword evidence="6 8" id="KW-0067">ATP-binding</keyword>
<evidence type="ECO:0000256" key="1">
    <source>
        <dbReference type="ARBA" id="ARBA00004990"/>
    </source>
</evidence>
<evidence type="ECO:0000256" key="8">
    <source>
        <dbReference type="HAMAP-Rule" id="MF_00158"/>
    </source>
</evidence>
<feature type="active site" description="Proton donor" evidence="8">
    <location>
        <position position="42"/>
    </location>
</feature>
<protein>
    <recommendedName>
        <fullName evidence="8">Pantothenate synthetase</fullName>
        <shortName evidence="8">PS</shortName>
        <ecNumber evidence="8">6.3.2.1</ecNumber>
    </recommendedName>
    <alternativeName>
        <fullName evidence="8">Pantoate--beta-alanine ligase</fullName>
    </alternativeName>
    <alternativeName>
        <fullName evidence="8">Pantoate-activating enzyme</fullName>
    </alternativeName>
</protein>
<evidence type="ECO:0000256" key="5">
    <source>
        <dbReference type="ARBA" id="ARBA00022741"/>
    </source>
</evidence>
<comment type="caution">
    <text evidence="9">The sequence shown here is derived from an EMBL/GenBank/DDBJ whole genome shotgun (WGS) entry which is preliminary data.</text>
</comment>
<evidence type="ECO:0000313" key="9">
    <source>
        <dbReference type="EMBL" id="MFK4750814.1"/>
    </source>
</evidence>
<evidence type="ECO:0000256" key="2">
    <source>
        <dbReference type="ARBA" id="ARBA00009256"/>
    </source>
</evidence>
<evidence type="ECO:0000256" key="7">
    <source>
        <dbReference type="ARBA" id="ARBA00048258"/>
    </source>
</evidence>
<dbReference type="Pfam" id="PF02569">
    <property type="entry name" value="Pantoate_ligase"/>
    <property type="match status" value="1"/>
</dbReference>
<gene>
    <name evidence="8 9" type="primary">panC</name>
    <name evidence="9" type="ORF">WG929_00190</name>
</gene>
<comment type="catalytic activity">
    <reaction evidence="7 8">
        <text>(R)-pantoate + beta-alanine + ATP = (R)-pantothenate + AMP + diphosphate + H(+)</text>
        <dbReference type="Rhea" id="RHEA:10912"/>
        <dbReference type="ChEBI" id="CHEBI:15378"/>
        <dbReference type="ChEBI" id="CHEBI:15980"/>
        <dbReference type="ChEBI" id="CHEBI:29032"/>
        <dbReference type="ChEBI" id="CHEBI:30616"/>
        <dbReference type="ChEBI" id="CHEBI:33019"/>
        <dbReference type="ChEBI" id="CHEBI:57966"/>
        <dbReference type="ChEBI" id="CHEBI:456215"/>
        <dbReference type="EC" id="6.3.2.1"/>
    </reaction>
</comment>
<sequence>MPSTSMITVHTVTALREQVRAAKASGRKIGFVPTMGNLHRGHISLIDAARDRGCFVVASIFVNPLQFNDPADLERYPRTLEADRQQLVDARCDLLFAPNVVEMYPQGQTLHTSVQVPGVSAGLCGGSRPGHFDGVATVVAKLFNMVQPDLAFFGEKDFQQVAVIRKMINDLNMPVALVPVPTARADDGLALSSRNGYLSDAERQAAPALYRTLTRIAQGLQAGEALPTLLANADDELQQYGFTKDYIEIRHADTLAELDTTELTKTARIVILAAALLGKARLIDNILVSLNTDFD</sequence>
<keyword evidence="3 8" id="KW-0436">Ligase</keyword>
<evidence type="ECO:0000256" key="6">
    <source>
        <dbReference type="ARBA" id="ARBA00022840"/>
    </source>
</evidence>
<dbReference type="CDD" id="cd00560">
    <property type="entry name" value="PanC"/>
    <property type="match status" value="1"/>
</dbReference>
<organism evidence="9 10">
    <name type="scientific">Oceanobacter antarcticus</name>
    <dbReference type="NCBI Taxonomy" id="3133425"/>
    <lineage>
        <taxon>Bacteria</taxon>
        <taxon>Pseudomonadati</taxon>
        <taxon>Pseudomonadota</taxon>
        <taxon>Gammaproteobacteria</taxon>
        <taxon>Oceanospirillales</taxon>
        <taxon>Oceanospirillaceae</taxon>
        <taxon>Oceanobacter</taxon>
    </lineage>
</organism>
<feature type="binding site" evidence="8">
    <location>
        <position position="66"/>
    </location>
    <ligand>
        <name>beta-alanine</name>
        <dbReference type="ChEBI" id="CHEBI:57966"/>
    </ligand>
</feature>
<dbReference type="SUPFAM" id="SSF52374">
    <property type="entry name" value="Nucleotidylyl transferase"/>
    <property type="match status" value="1"/>
</dbReference>
<comment type="pathway">
    <text evidence="1 8">Cofactor biosynthesis; (R)-pantothenate biosynthesis; (R)-pantothenate from (R)-pantoate and beta-alanine: step 1/1.</text>
</comment>
<dbReference type="NCBIfam" id="TIGR00018">
    <property type="entry name" value="panC"/>
    <property type="match status" value="1"/>
</dbReference>
<comment type="miscellaneous">
    <text evidence="8">The reaction proceeds by a bi uni uni bi ping pong mechanism.</text>
</comment>
<feature type="binding site" evidence="8">
    <location>
        <begin position="154"/>
        <end position="157"/>
    </location>
    <ligand>
        <name>ATP</name>
        <dbReference type="ChEBI" id="CHEBI:30616"/>
    </ligand>
</feature>
<keyword evidence="5 8" id="KW-0547">Nucleotide-binding</keyword>
<name>A0ABW8NCZ5_9GAMM</name>
<dbReference type="Gene3D" id="3.30.1300.10">
    <property type="entry name" value="Pantoate-beta-alanine ligase, C-terminal domain"/>
    <property type="match status" value="1"/>
</dbReference>
<dbReference type="EC" id="6.3.2.1" evidence="8"/>
<comment type="function">
    <text evidence="8">Catalyzes the condensation of pantoate with beta-alanine in an ATP-dependent reaction via a pantoyl-adenylate intermediate.</text>
</comment>
<dbReference type="HAMAP" id="MF_00158">
    <property type="entry name" value="PanC"/>
    <property type="match status" value="1"/>
</dbReference>
<feature type="binding site" evidence="8">
    <location>
        <begin position="191"/>
        <end position="194"/>
    </location>
    <ligand>
        <name>ATP</name>
        <dbReference type="ChEBI" id="CHEBI:30616"/>
    </ligand>
</feature>
<proteinExistence type="inferred from homology"/>
<dbReference type="EMBL" id="JBBKTX010000001">
    <property type="protein sequence ID" value="MFK4750814.1"/>
    <property type="molecule type" value="Genomic_DNA"/>
</dbReference>
<keyword evidence="8" id="KW-0963">Cytoplasm</keyword>